<evidence type="ECO:0000313" key="5">
    <source>
        <dbReference type="WormBase" id="SRAE_0000061500"/>
    </source>
</evidence>
<dbReference type="SUPFAM" id="SSF50630">
    <property type="entry name" value="Acid proteases"/>
    <property type="match status" value="1"/>
</dbReference>
<reference evidence="3" key="1">
    <citation type="submission" date="2014-09" db="EMBL/GenBank/DDBJ databases">
        <authorList>
            <person name="Martin A.A."/>
        </authorList>
    </citation>
    <scope>NUCLEOTIDE SEQUENCE</scope>
    <source>
        <strain evidence="3">ED321</strain>
    </source>
</reference>
<organism evidence="2">
    <name type="scientific">Strongyloides ratti</name>
    <name type="common">Parasitic roundworm</name>
    <dbReference type="NCBI Taxonomy" id="34506"/>
    <lineage>
        <taxon>Eukaryota</taxon>
        <taxon>Metazoa</taxon>
        <taxon>Ecdysozoa</taxon>
        <taxon>Nematoda</taxon>
        <taxon>Chromadorea</taxon>
        <taxon>Rhabditida</taxon>
        <taxon>Tylenchina</taxon>
        <taxon>Panagrolaimomorpha</taxon>
        <taxon>Strongyloidoidea</taxon>
        <taxon>Strongyloididae</taxon>
        <taxon>Strongyloides</taxon>
    </lineage>
</organism>
<keyword evidence="3" id="KW-1185">Reference proteome</keyword>
<evidence type="ECO:0000313" key="3">
    <source>
        <dbReference type="Proteomes" id="UP000035682"/>
    </source>
</evidence>
<dbReference type="InterPro" id="IPR021109">
    <property type="entry name" value="Peptidase_aspartic_dom_sf"/>
</dbReference>
<reference evidence="2" key="2">
    <citation type="submission" date="2014-09" db="EMBL/GenBank/DDBJ databases">
        <authorList>
            <person name="Aslett A.Martin."/>
        </authorList>
    </citation>
    <scope>NUCLEOTIDE SEQUENCE</scope>
    <source>
        <strain evidence="2">ED321 Heterogonic</strain>
    </source>
</reference>
<dbReference type="CTD" id="36373860"/>
<accession>A0A090L029</accession>
<dbReference type="EMBL" id="LN609409">
    <property type="protein sequence ID" value="CEF61492.1"/>
    <property type="molecule type" value="Genomic_DNA"/>
</dbReference>
<protein>
    <submittedName>
        <fullName evidence="2 4">Aspartic peptidase domain-containing protein</fullName>
    </submittedName>
</protein>
<proteinExistence type="predicted"/>
<evidence type="ECO:0000313" key="2">
    <source>
        <dbReference type="EMBL" id="CEF61492.1"/>
    </source>
</evidence>
<evidence type="ECO:0000256" key="1">
    <source>
        <dbReference type="SAM" id="MobiDB-lite"/>
    </source>
</evidence>
<dbReference type="Proteomes" id="UP000035682">
    <property type="component" value="Unplaced"/>
</dbReference>
<dbReference type="WormBase" id="SRAE_0000061500">
    <property type="protein sequence ID" value="SRP09742"/>
    <property type="gene ID" value="WBGene00256362"/>
</dbReference>
<dbReference type="GeneID" id="36373860"/>
<dbReference type="AlphaFoldDB" id="A0A090L029"/>
<sequence>MITKEDITISNNNHRAPAVETQSERIPLEGNVNNETTEGVLSGGRDAHRKMSNVENEQIERLLPSGKETILAIEKEEGDHHPFVNLRINGMVIKSFIDDGSALSAIKQERMERNWEF</sequence>
<dbReference type="RefSeq" id="XP_024500701.1">
    <property type="nucleotide sequence ID" value="XM_024646528.1"/>
</dbReference>
<gene>
    <name evidence="2 4 5" type="ORF">SRAE_0000061500</name>
</gene>
<feature type="region of interest" description="Disordered" evidence="1">
    <location>
        <begin position="1"/>
        <end position="50"/>
    </location>
</feature>
<evidence type="ECO:0000313" key="4">
    <source>
        <dbReference type="WBParaSite" id="SRAE_0000061500.1"/>
    </source>
</evidence>
<name>A0A090L029_STRRB</name>
<reference evidence="4" key="3">
    <citation type="submission" date="2020-12" db="UniProtKB">
        <authorList>
            <consortium name="WormBaseParasite"/>
        </authorList>
    </citation>
    <scope>IDENTIFICATION</scope>
</reference>
<dbReference type="WBParaSite" id="SRAE_0000061500.1">
    <property type="protein sequence ID" value="SRAE_0000061500.1"/>
    <property type="gene ID" value="WBGene00256362"/>
</dbReference>